<evidence type="ECO:0000256" key="6">
    <source>
        <dbReference type="ARBA" id="ARBA00022989"/>
    </source>
</evidence>
<feature type="transmembrane region" description="Helical" evidence="10">
    <location>
        <begin position="344"/>
        <end position="366"/>
    </location>
</feature>
<keyword evidence="12" id="KW-1185">Reference proteome</keyword>
<organism evidence="11 12">
    <name type="scientific">Candidatus Paraluminiphilus aquimaris</name>
    <dbReference type="NCBI Taxonomy" id="2518994"/>
    <lineage>
        <taxon>Bacteria</taxon>
        <taxon>Pseudomonadati</taxon>
        <taxon>Pseudomonadota</taxon>
        <taxon>Gammaproteobacteria</taxon>
        <taxon>Cellvibrionales</taxon>
        <taxon>Halieaceae</taxon>
        <taxon>Candidatus Paraluminiphilus</taxon>
    </lineage>
</organism>
<evidence type="ECO:0000256" key="2">
    <source>
        <dbReference type="ARBA" id="ARBA00022475"/>
    </source>
</evidence>
<proteinExistence type="inferred from homology"/>
<evidence type="ECO:0000313" key="11">
    <source>
        <dbReference type="EMBL" id="UZP74304.1"/>
    </source>
</evidence>
<name>A0ABY6Q5G9_9GAMM</name>
<dbReference type="InterPro" id="IPR051050">
    <property type="entry name" value="Lipid_II_flippase_MurJ/MviN"/>
</dbReference>
<evidence type="ECO:0000256" key="9">
    <source>
        <dbReference type="ARBA" id="ARBA00061532"/>
    </source>
</evidence>
<accession>A0ABY6Q5G9</accession>
<evidence type="ECO:0000256" key="10">
    <source>
        <dbReference type="SAM" id="Phobius"/>
    </source>
</evidence>
<keyword evidence="5" id="KW-0573">Peptidoglycan synthesis</keyword>
<feature type="transmembrane region" description="Helical" evidence="10">
    <location>
        <begin position="463"/>
        <end position="484"/>
    </location>
</feature>
<feature type="transmembrane region" description="Helical" evidence="10">
    <location>
        <begin position="401"/>
        <end position="420"/>
    </location>
</feature>
<dbReference type="RefSeq" id="WP_279243118.1">
    <property type="nucleotide sequence ID" value="NZ_CP036501.1"/>
</dbReference>
<reference evidence="11 12" key="1">
    <citation type="submission" date="2019-02" db="EMBL/GenBank/DDBJ databases">
        <title>Halieaceae_genomes.</title>
        <authorList>
            <person name="Li S.-H."/>
        </authorList>
    </citation>
    <scope>NUCLEOTIDE SEQUENCE [LARGE SCALE GENOMIC DNA]</scope>
    <source>
        <strain evidence="11 12">JH123</strain>
    </source>
</reference>
<comment type="subcellular location">
    <subcellularLocation>
        <location evidence="1">Cell membrane</location>
        <topology evidence="1">Multi-pass membrane protein</topology>
    </subcellularLocation>
</comment>
<evidence type="ECO:0000256" key="8">
    <source>
        <dbReference type="ARBA" id="ARBA00060041"/>
    </source>
</evidence>
<dbReference type="PANTHER" id="PTHR47019:SF1">
    <property type="entry name" value="LIPID II FLIPPASE MURJ"/>
    <property type="match status" value="1"/>
</dbReference>
<feature type="transmembrane region" description="Helical" evidence="10">
    <location>
        <begin position="373"/>
        <end position="389"/>
    </location>
</feature>
<gene>
    <name evidence="11" type="ORF">E0F26_05885</name>
</gene>
<dbReference type="PANTHER" id="PTHR47019">
    <property type="entry name" value="LIPID II FLIPPASE MURJ"/>
    <property type="match status" value="1"/>
</dbReference>
<evidence type="ECO:0000313" key="12">
    <source>
        <dbReference type="Proteomes" id="UP001317963"/>
    </source>
</evidence>
<evidence type="ECO:0000256" key="3">
    <source>
        <dbReference type="ARBA" id="ARBA00022692"/>
    </source>
</evidence>
<feature type="transmembrane region" description="Helical" evidence="10">
    <location>
        <begin position="153"/>
        <end position="175"/>
    </location>
</feature>
<feature type="transmembrane region" description="Helical" evidence="10">
    <location>
        <begin position="47"/>
        <end position="68"/>
    </location>
</feature>
<feature type="transmembrane region" description="Helical" evidence="10">
    <location>
        <begin position="225"/>
        <end position="246"/>
    </location>
</feature>
<dbReference type="Proteomes" id="UP001317963">
    <property type="component" value="Chromosome"/>
</dbReference>
<evidence type="ECO:0000256" key="4">
    <source>
        <dbReference type="ARBA" id="ARBA00022960"/>
    </source>
</evidence>
<keyword evidence="4" id="KW-0133">Cell shape</keyword>
<keyword evidence="6 10" id="KW-1133">Transmembrane helix</keyword>
<keyword evidence="2" id="KW-1003">Cell membrane</keyword>
<feature type="transmembrane region" description="Helical" evidence="10">
    <location>
        <begin position="304"/>
        <end position="324"/>
    </location>
</feature>
<dbReference type="EMBL" id="CP036501">
    <property type="protein sequence ID" value="UZP74304.1"/>
    <property type="molecule type" value="Genomic_DNA"/>
</dbReference>
<evidence type="ECO:0000256" key="7">
    <source>
        <dbReference type="ARBA" id="ARBA00023136"/>
    </source>
</evidence>
<feature type="transmembrane region" description="Helical" evidence="10">
    <location>
        <begin position="80"/>
        <end position="101"/>
    </location>
</feature>
<evidence type="ECO:0008006" key="13">
    <source>
        <dbReference type="Google" id="ProtNLM"/>
    </source>
</evidence>
<feature type="transmembrane region" description="Helical" evidence="10">
    <location>
        <begin position="427"/>
        <end position="451"/>
    </location>
</feature>
<evidence type="ECO:0000256" key="1">
    <source>
        <dbReference type="ARBA" id="ARBA00004651"/>
    </source>
</evidence>
<dbReference type="Pfam" id="PF03023">
    <property type="entry name" value="MurJ"/>
    <property type="match status" value="1"/>
</dbReference>
<comment type="similarity">
    <text evidence="9">Belongs to the MurJ/MviN family.</text>
</comment>
<sequence>MIKHILFSTLVINLGLLLGRLSGFIRESFVAATFGVSSQADVTLLMLTVPDLLVNILVGGAMGAVLIPEFKAKPDFARKLLFQAAVFFGVIFTLVSAFLYLNSVLLVEVFAPGFEGEKKIKASTSLSWVIWLVPLTVLAGITTAFLHSKEKFAIASLGTLIMNSSIISGLLLVQFGLGSVYWVALFVLLGGFLRLSSQIVFVGLKWAPISSFDSILLSRKIVYRYVGAIFSGSILLIIPVLVRAFSSFFGEGSLAVMNYSSRLIEFPLAIAITVLSVSLFPKLSESFLYNRNLYKTLVGYGSQAILGISLLIMITLLTLSSNYIDVIFNYGNMKDEDLLAIKQVISIGLFALPLQGMAVFLSAVFYSQKNTKTPLIINFLGLVVFYLTYTSNAFGFELSSIMMSMVCGYGFIFLLQIFLVKIDGEGIFHLILKSEFLTGLVFSSILLYLLISILDTANFDPLLTILLAILIGLLSLFSLAMFNCDFRLMIKKRVPLN</sequence>
<keyword evidence="7 10" id="KW-0472">Membrane</keyword>
<feature type="transmembrane region" description="Helical" evidence="10">
    <location>
        <begin position="181"/>
        <end position="204"/>
    </location>
</feature>
<keyword evidence="3 10" id="KW-0812">Transmembrane</keyword>
<evidence type="ECO:0000256" key="5">
    <source>
        <dbReference type="ARBA" id="ARBA00022984"/>
    </source>
</evidence>
<dbReference type="InterPro" id="IPR004268">
    <property type="entry name" value="MurJ"/>
</dbReference>
<protein>
    <recommendedName>
        <fullName evidence="13">Murein biosynthesis integral membrane protein MurJ</fullName>
    </recommendedName>
</protein>
<dbReference type="PRINTS" id="PR01806">
    <property type="entry name" value="VIRFACTRMVIN"/>
</dbReference>
<feature type="transmembrane region" description="Helical" evidence="10">
    <location>
        <begin position="128"/>
        <end position="146"/>
    </location>
</feature>
<feature type="transmembrane region" description="Helical" evidence="10">
    <location>
        <begin position="266"/>
        <end position="283"/>
    </location>
</feature>
<comment type="function">
    <text evidence="8">Involved in peptidoglycan biosynthesis. Transports lipid-linked peptidoglycan precursors from the inner to the outer leaflet of the cytoplasmic membrane.</text>
</comment>